<feature type="binding site" evidence="12">
    <location>
        <begin position="85"/>
        <end position="87"/>
    </location>
    <ligand>
        <name>NAD(+)</name>
        <dbReference type="ChEBI" id="CHEBI:57540"/>
    </ligand>
</feature>
<dbReference type="Gene3D" id="3.30.2130.10">
    <property type="entry name" value="VC0802-like"/>
    <property type="match status" value="1"/>
</dbReference>
<comment type="subunit">
    <text evidence="12">Homotetramer.</text>
</comment>
<evidence type="ECO:0000256" key="1">
    <source>
        <dbReference type="ARBA" id="ARBA00006642"/>
    </source>
</evidence>
<evidence type="ECO:0000256" key="12">
    <source>
        <dbReference type="HAMAP-Rule" id="MF_00102"/>
    </source>
</evidence>
<dbReference type="InterPro" id="IPR022663">
    <property type="entry name" value="DapB_C"/>
</dbReference>
<reference evidence="17" key="1">
    <citation type="submission" date="2020-10" db="EMBL/GenBank/DDBJ databases">
        <authorList>
            <person name="Gilroy R."/>
        </authorList>
    </citation>
    <scope>NUCLEOTIDE SEQUENCE</scope>
    <source>
        <strain evidence="17">10406</strain>
    </source>
</reference>
<dbReference type="EC" id="1.17.1.8" evidence="12 13"/>
<dbReference type="GO" id="GO:0016726">
    <property type="term" value="F:oxidoreductase activity, acting on CH or CH2 groups, NAD or NADP as acceptor"/>
    <property type="evidence" value="ECO:0007669"/>
    <property type="project" value="UniProtKB-UniRule"/>
</dbReference>
<dbReference type="GO" id="GO:0005829">
    <property type="term" value="C:cytosol"/>
    <property type="evidence" value="ECO:0007669"/>
    <property type="project" value="TreeGrafter"/>
</dbReference>
<evidence type="ECO:0000256" key="8">
    <source>
        <dbReference type="ARBA" id="ARBA00022915"/>
    </source>
</evidence>
<evidence type="ECO:0000313" key="17">
    <source>
        <dbReference type="EMBL" id="HIU98876.1"/>
    </source>
</evidence>
<comment type="caution">
    <text evidence="12">Was originally thought to be a dihydrodipicolinate reductase (DHDPR), catalyzing the conversion of dihydrodipicolinate to tetrahydrodipicolinate. However, it was shown in E.coli that the substrate of the enzymatic reaction is not dihydrodipicolinate (DHDP) but in fact (2S,4S)-4-hydroxy-2,3,4,5-tetrahydrodipicolinic acid (HTPA), the product released by the DapA-catalyzed reaction.</text>
</comment>
<dbReference type="GO" id="GO:0009089">
    <property type="term" value="P:lysine biosynthetic process via diaminopimelate"/>
    <property type="evidence" value="ECO:0007669"/>
    <property type="project" value="UniProtKB-UniRule"/>
</dbReference>
<name>A0A9D1N991_9FIRM</name>
<dbReference type="AlphaFoldDB" id="A0A9D1N991"/>
<dbReference type="InterPro" id="IPR022664">
    <property type="entry name" value="DapB_N_CS"/>
</dbReference>
<dbReference type="PANTHER" id="PTHR20836">
    <property type="entry name" value="DIHYDRODIPICOLINATE REDUCTASE"/>
    <property type="match status" value="1"/>
</dbReference>
<keyword evidence="10 12" id="KW-0520">NAD</keyword>
<reference evidence="17" key="2">
    <citation type="journal article" date="2021" name="PeerJ">
        <title>Extensive microbial diversity within the chicken gut microbiome revealed by metagenomics and culture.</title>
        <authorList>
            <person name="Gilroy R."/>
            <person name="Ravi A."/>
            <person name="Getino M."/>
            <person name="Pursley I."/>
            <person name="Horton D.L."/>
            <person name="Alikhan N.F."/>
            <person name="Baker D."/>
            <person name="Gharbi K."/>
            <person name="Hall N."/>
            <person name="Watson M."/>
            <person name="Adriaenssens E.M."/>
            <person name="Foster-Nyarko E."/>
            <person name="Jarju S."/>
            <person name="Secka A."/>
            <person name="Antonio M."/>
            <person name="Oren A."/>
            <person name="Chaudhuri R.R."/>
            <person name="La Ragione R."/>
            <person name="Hildebrand F."/>
            <person name="Pallen M.J."/>
        </authorList>
    </citation>
    <scope>NUCLEOTIDE SEQUENCE</scope>
    <source>
        <strain evidence="17">10406</strain>
    </source>
</reference>
<keyword evidence="8 12" id="KW-0220">Diaminopimelate biosynthesis</keyword>
<keyword evidence="7 12" id="KW-0521">NADP</keyword>
<comment type="catalytic activity">
    <reaction evidence="12">
        <text>(S)-2,3,4,5-tetrahydrodipicolinate + NADP(+) + H2O = (2S,4S)-4-hydroxy-2,3,4,5-tetrahydrodipicolinate + NADPH + H(+)</text>
        <dbReference type="Rhea" id="RHEA:35331"/>
        <dbReference type="ChEBI" id="CHEBI:15377"/>
        <dbReference type="ChEBI" id="CHEBI:15378"/>
        <dbReference type="ChEBI" id="CHEBI:16845"/>
        <dbReference type="ChEBI" id="CHEBI:57783"/>
        <dbReference type="ChEBI" id="CHEBI:58349"/>
        <dbReference type="ChEBI" id="CHEBI:67139"/>
        <dbReference type="EC" id="1.17.1.8"/>
    </reaction>
</comment>
<dbReference type="Pfam" id="PF05173">
    <property type="entry name" value="DapB_C"/>
    <property type="match status" value="1"/>
</dbReference>
<dbReference type="NCBIfam" id="TIGR00036">
    <property type="entry name" value="dapB"/>
    <property type="match status" value="1"/>
</dbReference>
<dbReference type="HAMAP" id="MF_00102">
    <property type="entry name" value="DapB"/>
    <property type="match status" value="1"/>
</dbReference>
<dbReference type="EMBL" id="DVOE01000050">
    <property type="protein sequence ID" value="HIU98876.1"/>
    <property type="molecule type" value="Genomic_DNA"/>
</dbReference>
<dbReference type="Gene3D" id="3.40.50.720">
    <property type="entry name" value="NAD(P)-binding Rossmann-like Domain"/>
    <property type="match status" value="1"/>
</dbReference>
<comment type="caution">
    <text evidence="12">Lacks conserved residue(s) required for the propagation of feature annotation.</text>
</comment>
<accession>A0A9D1N991</accession>
<feature type="binding site" evidence="12">
    <location>
        <position position="36"/>
    </location>
    <ligand>
        <name>NADP(+)</name>
        <dbReference type="ChEBI" id="CHEBI:58349"/>
    </ligand>
</feature>
<dbReference type="Gene3D" id="3.30.360.10">
    <property type="entry name" value="Dihydrodipicolinate Reductase, domain 2"/>
    <property type="match status" value="1"/>
</dbReference>
<evidence type="ECO:0000256" key="7">
    <source>
        <dbReference type="ARBA" id="ARBA00022857"/>
    </source>
</evidence>
<keyword evidence="6" id="KW-0067">ATP-binding</keyword>
<dbReference type="InterPro" id="IPR054352">
    <property type="entry name" value="ACT_Aspartokinase"/>
</dbReference>
<gene>
    <name evidence="12" type="primary">dapB</name>
    <name evidence="17" type="ORF">IAC73_03425</name>
</gene>
<feature type="binding site" evidence="12">
    <location>
        <position position="143"/>
    </location>
    <ligand>
        <name>(S)-2,3,4,5-tetrahydrodipicolinate</name>
        <dbReference type="ChEBI" id="CHEBI:16845"/>
    </ligand>
</feature>
<evidence type="ECO:0000256" key="2">
    <source>
        <dbReference type="ARBA" id="ARBA00022490"/>
    </source>
</evidence>
<comment type="similarity">
    <text evidence="1 12">Belongs to the DapB family.</text>
</comment>
<dbReference type="InterPro" id="IPR000846">
    <property type="entry name" value="DapB_N"/>
</dbReference>
<dbReference type="GO" id="GO:0016301">
    <property type="term" value="F:kinase activity"/>
    <property type="evidence" value="ECO:0007669"/>
    <property type="project" value="UniProtKB-KW"/>
</dbReference>
<dbReference type="PROSITE" id="PS01298">
    <property type="entry name" value="DAPB"/>
    <property type="match status" value="1"/>
</dbReference>
<dbReference type="CDD" id="cd04891">
    <property type="entry name" value="ACT_AK-LysC-DapG-like_1"/>
    <property type="match status" value="1"/>
</dbReference>
<dbReference type="PANTHER" id="PTHR20836:SF7">
    <property type="entry name" value="4-HYDROXY-TETRAHYDRODIPICOLINATE REDUCTASE"/>
    <property type="match status" value="1"/>
</dbReference>
<comment type="function">
    <text evidence="12">Catalyzes the conversion of 4-hydroxy-tetrahydrodipicolinate (HTPA) to tetrahydrodipicolinate.</text>
</comment>
<evidence type="ECO:0000259" key="15">
    <source>
        <dbReference type="Pfam" id="PF05173"/>
    </source>
</evidence>
<proteinExistence type="inferred from homology"/>
<evidence type="ECO:0000256" key="4">
    <source>
        <dbReference type="ARBA" id="ARBA00022741"/>
    </source>
</evidence>
<feature type="active site" description="Proton donor/acceptor" evidence="12">
    <location>
        <position position="142"/>
    </location>
</feature>
<keyword evidence="4" id="KW-0547">Nucleotide-binding</keyword>
<keyword evidence="11 12" id="KW-0457">Lysine biosynthesis</keyword>
<evidence type="ECO:0000256" key="6">
    <source>
        <dbReference type="ARBA" id="ARBA00022840"/>
    </source>
</evidence>
<dbReference type="SUPFAM" id="SSF55347">
    <property type="entry name" value="Glyceraldehyde-3-phosphate dehydrogenase-like, C-terminal domain"/>
    <property type="match status" value="1"/>
</dbReference>
<protein>
    <recommendedName>
        <fullName evidence="12 13">4-hydroxy-tetrahydrodipicolinate reductase</fullName>
        <shortName evidence="12">HTPA reductase</shortName>
        <ecNumber evidence="12 13">1.17.1.8</ecNumber>
    </recommendedName>
</protein>
<dbReference type="SUPFAM" id="SSF51735">
    <property type="entry name" value="NAD(P)-binding Rossmann-fold domains"/>
    <property type="match status" value="1"/>
</dbReference>
<evidence type="ECO:0000256" key="3">
    <source>
        <dbReference type="ARBA" id="ARBA00022605"/>
    </source>
</evidence>
<keyword evidence="2 12" id="KW-0963">Cytoplasm</keyword>
<dbReference type="InterPro" id="IPR045865">
    <property type="entry name" value="ACT-like_dom_sf"/>
</dbReference>
<dbReference type="Proteomes" id="UP000886857">
    <property type="component" value="Unassembled WGS sequence"/>
</dbReference>
<feature type="domain" description="Dihydrodipicolinate reductase N-terminal" evidence="14">
    <location>
        <begin position="3"/>
        <end position="112"/>
    </location>
</feature>
<dbReference type="InterPro" id="IPR023940">
    <property type="entry name" value="DHDPR_bac"/>
</dbReference>
<comment type="subcellular location">
    <subcellularLocation>
        <location evidence="12">Cytoplasm</location>
    </subcellularLocation>
</comment>
<keyword evidence="5" id="KW-0808">Transferase</keyword>
<dbReference type="InterPro" id="IPR036291">
    <property type="entry name" value="NAD(P)-bd_dom_sf"/>
</dbReference>
<dbReference type="GO" id="GO:0051287">
    <property type="term" value="F:NAD binding"/>
    <property type="evidence" value="ECO:0007669"/>
    <property type="project" value="UniProtKB-UniRule"/>
</dbReference>
<comment type="caution">
    <text evidence="17">The sequence shown here is derived from an EMBL/GenBank/DDBJ whole genome shotgun (WGS) entry which is preliminary data.</text>
</comment>
<evidence type="ECO:0000256" key="13">
    <source>
        <dbReference type="NCBIfam" id="TIGR00036"/>
    </source>
</evidence>
<organism evidence="17 18">
    <name type="scientific">Candidatus Limadaptatus stercoripullorum</name>
    <dbReference type="NCBI Taxonomy" id="2840846"/>
    <lineage>
        <taxon>Bacteria</taxon>
        <taxon>Bacillati</taxon>
        <taxon>Bacillota</taxon>
        <taxon>Clostridia</taxon>
        <taxon>Eubacteriales</taxon>
        <taxon>Candidatus Limadaptatus</taxon>
    </lineage>
</organism>
<dbReference type="GO" id="GO:0005524">
    <property type="term" value="F:ATP binding"/>
    <property type="evidence" value="ECO:0007669"/>
    <property type="project" value="UniProtKB-KW"/>
</dbReference>
<dbReference type="Pfam" id="PF22468">
    <property type="entry name" value="ACT_9"/>
    <property type="match status" value="1"/>
</dbReference>
<comment type="catalytic activity">
    <reaction evidence="12">
        <text>(S)-2,3,4,5-tetrahydrodipicolinate + NAD(+) + H2O = (2S,4S)-4-hydroxy-2,3,4,5-tetrahydrodipicolinate + NADH + H(+)</text>
        <dbReference type="Rhea" id="RHEA:35323"/>
        <dbReference type="ChEBI" id="CHEBI:15377"/>
        <dbReference type="ChEBI" id="CHEBI:15378"/>
        <dbReference type="ChEBI" id="CHEBI:16845"/>
        <dbReference type="ChEBI" id="CHEBI:57540"/>
        <dbReference type="ChEBI" id="CHEBI:57945"/>
        <dbReference type="ChEBI" id="CHEBI:67139"/>
        <dbReference type="EC" id="1.17.1.8"/>
    </reaction>
</comment>
<evidence type="ECO:0000256" key="9">
    <source>
        <dbReference type="ARBA" id="ARBA00023002"/>
    </source>
</evidence>
<sequence>MTKIALSGAAGRIGKTICATLIGRNDFEILFGVDSRGGEDFPFPVHKSFDDCPAGADVVIDFSVPEALDGLLSYCLKNKCGAVIATTGHTAEQLAAIKKASESVPVFMASNMSLGVNLLAALAKDAAKFLGSAYDVEIVETHHNRKLDSPSGTALTLAAAINDARGGVLEPVYGRHAAKHRREPNEIGIHAVRGGTVVGKHDIFFLGAGEVIRLSHESESKEVFAMGALRAAEFIAGKEKGFYDMTSILGDFHAVTAVECERDVALVTLPSTGADEFLALLSELKRLRVNLDMISRNYLGSGSAAVSFTLSGSDLARAEKAIAACPGAVTVRGACKLTAEGAGMQHKSGVAADVLSLLAGTGACIYAVTTSETKISCCIDSASLATAEKALKSYYGIK</sequence>
<dbReference type="CDD" id="cd02274">
    <property type="entry name" value="DHDPR_N"/>
    <property type="match status" value="1"/>
</dbReference>
<keyword evidence="3 12" id="KW-0028">Amino-acid biosynthesis</keyword>
<evidence type="ECO:0000259" key="14">
    <source>
        <dbReference type="Pfam" id="PF01113"/>
    </source>
</evidence>
<dbReference type="GO" id="GO:0008839">
    <property type="term" value="F:4-hydroxy-tetrahydrodipicolinate reductase"/>
    <property type="evidence" value="ECO:0007669"/>
    <property type="project" value="UniProtKB-UniRule"/>
</dbReference>
<feature type="domain" description="Aspartokinase ACT" evidence="16">
    <location>
        <begin position="338"/>
        <end position="392"/>
    </location>
</feature>
<keyword evidence="5" id="KW-0418">Kinase</keyword>
<dbReference type="GO" id="GO:0050661">
    <property type="term" value="F:NADP binding"/>
    <property type="evidence" value="ECO:0007669"/>
    <property type="project" value="UniProtKB-UniRule"/>
</dbReference>
<comment type="pathway">
    <text evidence="12">Amino-acid biosynthesis; L-lysine biosynthesis via DAP pathway; (S)-tetrahydrodipicolinate from L-aspartate: step 4/4.</text>
</comment>
<dbReference type="SUPFAM" id="SSF55021">
    <property type="entry name" value="ACT-like"/>
    <property type="match status" value="1"/>
</dbReference>
<feature type="binding site" evidence="12">
    <location>
        <begin position="152"/>
        <end position="153"/>
    </location>
    <ligand>
        <name>(S)-2,3,4,5-tetrahydrodipicolinate</name>
        <dbReference type="ChEBI" id="CHEBI:16845"/>
    </ligand>
</feature>
<dbReference type="Pfam" id="PF01113">
    <property type="entry name" value="DapB_N"/>
    <property type="match status" value="1"/>
</dbReference>
<dbReference type="GO" id="GO:0019877">
    <property type="term" value="P:diaminopimelate biosynthetic process"/>
    <property type="evidence" value="ECO:0007669"/>
    <property type="project" value="UniProtKB-UniRule"/>
</dbReference>
<evidence type="ECO:0000313" key="18">
    <source>
        <dbReference type="Proteomes" id="UP000886857"/>
    </source>
</evidence>
<feature type="active site" description="Proton donor" evidence="12">
    <location>
        <position position="146"/>
    </location>
</feature>
<keyword evidence="9 12" id="KW-0560">Oxidoreductase</keyword>
<evidence type="ECO:0000256" key="5">
    <source>
        <dbReference type="ARBA" id="ARBA00022777"/>
    </source>
</evidence>
<evidence type="ECO:0000256" key="11">
    <source>
        <dbReference type="ARBA" id="ARBA00023154"/>
    </source>
</evidence>
<feature type="binding site" evidence="12">
    <location>
        <begin position="8"/>
        <end position="13"/>
    </location>
    <ligand>
        <name>NAD(+)</name>
        <dbReference type="ChEBI" id="CHEBI:57540"/>
    </ligand>
</feature>
<dbReference type="FunFam" id="3.30.360.10:FF:000009">
    <property type="entry name" value="4-hydroxy-tetrahydrodipicolinate reductase"/>
    <property type="match status" value="1"/>
</dbReference>
<evidence type="ECO:0000259" key="16">
    <source>
        <dbReference type="Pfam" id="PF22468"/>
    </source>
</evidence>
<feature type="binding site" evidence="12">
    <location>
        <begin position="109"/>
        <end position="112"/>
    </location>
    <ligand>
        <name>NAD(+)</name>
        <dbReference type="ChEBI" id="CHEBI:57540"/>
    </ligand>
</feature>
<feature type="domain" description="Dihydrodipicolinate reductase C-terminal" evidence="15">
    <location>
        <begin position="115"/>
        <end position="249"/>
    </location>
</feature>
<evidence type="ECO:0000256" key="10">
    <source>
        <dbReference type="ARBA" id="ARBA00023027"/>
    </source>
</evidence>